<comment type="caution">
    <text evidence="1">The sequence shown here is derived from an EMBL/GenBank/DDBJ whole genome shotgun (WGS) entry which is preliminary data.</text>
</comment>
<accession>A0A4Y1ZX16</accession>
<dbReference type="AlphaFoldDB" id="A0A4Y1ZX16"/>
<protein>
    <recommendedName>
        <fullName evidence="3">RNase H type-1 domain-containing protein</fullName>
    </recommendedName>
</protein>
<gene>
    <name evidence="1" type="ORF">AVEN_115045_1</name>
</gene>
<name>A0A4Y1ZX16_ARAVE</name>
<evidence type="ECO:0008006" key="3">
    <source>
        <dbReference type="Google" id="ProtNLM"/>
    </source>
</evidence>
<reference evidence="1 2" key="1">
    <citation type="journal article" date="2019" name="Sci. Rep.">
        <title>Orb-weaving spider Araneus ventricosus genome elucidates the spidroin gene catalogue.</title>
        <authorList>
            <person name="Kono N."/>
            <person name="Nakamura H."/>
            <person name="Ohtoshi R."/>
            <person name="Moran D.A.P."/>
            <person name="Shinohara A."/>
            <person name="Yoshida Y."/>
            <person name="Fujiwara M."/>
            <person name="Mori M."/>
            <person name="Tomita M."/>
            <person name="Arakawa K."/>
        </authorList>
    </citation>
    <scope>NUCLEOTIDE SEQUENCE [LARGE SCALE GENOMIC DNA]</scope>
</reference>
<dbReference type="OrthoDB" id="6437652at2759"/>
<dbReference type="Proteomes" id="UP000499080">
    <property type="component" value="Unassembled WGS sequence"/>
</dbReference>
<sequence length="228" mass="25269">MKYFKTTGQSTTIFEPSQTTLSWFPMPQLEFNLSHKLTKQLLNSPPGNRRSAGTWGSRLVFKTYRPIARKLNNSTSVSPGNLRCLQDNLHGSFAGHTGYTSSSSTSTKEARGTALYRLRLPLSTNVIDIDPSEIQEYATGLSAHSSEHLSPTKISLENGDNINTGLRIYTDVSETEKGVGAAFCVLTDINITHRWSTSLSLRSTVFQAEILALLKAVEFDQSLCRLHR</sequence>
<evidence type="ECO:0000313" key="1">
    <source>
        <dbReference type="EMBL" id="GBL72013.1"/>
    </source>
</evidence>
<keyword evidence="2" id="KW-1185">Reference proteome</keyword>
<evidence type="ECO:0000313" key="2">
    <source>
        <dbReference type="Proteomes" id="UP000499080"/>
    </source>
</evidence>
<organism evidence="1 2">
    <name type="scientific">Araneus ventricosus</name>
    <name type="common">Orbweaver spider</name>
    <name type="synonym">Epeira ventricosa</name>
    <dbReference type="NCBI Taxonomy" id="182803"/>
    <lineage>
        <taxon>Eukaryota</taxon>
        <taxon>Metazoa</taxon>
        <taxon>Ecdysozoa</taxon>
        <taxon>Arthropoda</taxon>
        <taxon>Chelicerata</taxon>
        <taxon>Arachnida</taxon>
        <taxon>Araneae</taxon>
        <taxon>Araneomorphae</taxon>
        <taxon>Entelegynae</taxon>
        <taxon>Araneoidea</taxon>
        <taxon>Araneidae</taxon>
        <taxon>Araneus</taxon>
    </lineage>
</organism>
<dbReference type="EMBL" id="BGPR01000001">
    <property type="protein sequence ID" value="GBL72013.1"/>
    <property type="molecule type" value="Genomic_DNA"/>
</dbReference>
<proteinExistence type="predicted"/>